<accession>G5R371</accession>
<evidence type="ECO:0000313" key="2">
    <source>
        <dbReference type="Proteomes" id="UP000005065"/>
    </source>
</evidence>
<organism evidence="1 2">
    <name type="scientific">Salmonella enterica subsp. enterica serovar Senftenberg str. A4-543</name>
    <dbReference type="NCBI Taxonomy" id="913082"/>
    <lineage>
        <taxon>Bacteria</taxon>
        <taxon>Pseudomonadati</taxon>
        <taxon>Pseudomonadota</taxon>
        <taxon>Gammaproteobacteria</taxon>
        <taxon>Enterobacterales</taxon>
        <taxon>Enterobacteriaceae</taxon>
        <taxon>Salmonella</taxon>
    </lineage>
</organism>
<comment type="caution">
    <text evidence="1">The sequence shown here is derived from an EMBL/GenBank/DDBJ whole genome shotgun (WGS) entry which is preliminary data.</text>
</comment>
<dbReference type="EMBL" id="AFCU01001269">
    <property type="protein sequence ID" value="EHC85104.1"/>
    <property type="molecule type" value="Genomic_DNA"/>
</dbReference>
<dbReference type="Proteomes" id="UP000005065">
    <property type="component" value="Unassembled WGS sequence"/>
</dbReference>
<dbReference type="BioCyc" id="SENT913082:G120J-3220-MONOMER"/>
<reference evidence="1 2" key="1">
    <citation type="journal article" date="2011" name="BMC Genomics">
        <title>Genome sequencing reveals diversification of virulence factor content and possible host adaptation in distinct subpopulations of Salmonella enterica.</title>
        <authorList>
            <person name="den Bakker H.C."/>
            <person name="Moreno Switt A.I."/>
            <person name="Govoni G."/>
            <person name="Cummings C.A."/>
            <person name="Ranieri M.L."/>
            <person name="Degoricija L."/>
            <person name="Hoelzer K."/>
            <person name="Rodriguez-Rivera L.D."/>
            <person name="Brown S."/>
            <person name="Bolchacova E."/>
            <person name="Furtado M.R."/>
            <person name="Wiedmann M."/>
        </authorList>
    </citation>
    <scope>NUCLEOTIDE SEQUENCE [LARGE SCALE GENOMIC DNA]</scope>
    <source>
        <strain evidence="1 2">A4-543</strain>
    </source>
</reference>
<dbReference type="AlphaFoldDB" id="G5R371"/>
<protein>
    <submittedName>
        <fullName evidence="1">Uncharacterized protein</fullName>
    </submittedName>
</protein>
<sequence>MVGFWKSSLAIAEKQRASTSSLVPDRFGGRRYPAPVRGADI</sequence>
<name>G5R371_SALSE</name>
<gene>
    <name evidence="1" type="ORF">LTSESEN_3909</name>
</gene>
<evidence type="ECO:0000313" key="1">
    <source>
        <dbReference type="EMBL" id="EHC85104.1"/>
    </source>
</evidence>
<proteinExistence type="predicted"/>